<feature type="transmembrane region" description="Helical" evidence="1">
    <location>
        <begin position="61"/>
        <end position="81"/>
    </location>
</feature>
<keyword evidence="1" id="KW-1133">Transmembrane helix</keyword>
<evidence type="ECO:0000256" key="1">
    <source>
        <dbReference type="SAM" id="Phobius"/>
    </source>
</evidence>
<organism evidence="2 3">
    <name type="scientific">Nannocystis exedens</name>
    <dbReference type="NCBI Taxonomy" id="54"/>
    <lineage>
        <taxon>Bacteria</taxon>
        <taxon>Pseudomonadati</taxon>
        <taxon>Myxococcota</taxon>
        <taxon>Polyangia</taxon>
        <taxon>Nannocystales</taxon>
        <taxon>Nannocystaceae</taxon>
        <taxon>Nannocystis</taxon>
    </lineage>
</organism>
<protein>
    <submittedName>
        <fullName evidence="2">Uncharacterized protein</fullName>
    </submittedName>
</protein>
<proteinExistence type="predicted"/>
<gene>
    <name evidence="2" type="ORF">SAMN02745121_00270</name>
</gene>
<dbReference type="EMBL" id="FOMX01000002">
    <property type="protein sequence ID" value="SFD49941.1"/>
    <property type="molecule type" value="Genomic_DNA"/>
</dbReference>
<dbReference type="Proteomes" id="UP000199400">
    <property type="component" value="Unassembled WGS sequence"/>
</dbReference>
<evidence type="ECO:0000313" key="2">
    <source>
        <dbReference type="EMBL" id="SFD49941.1"/>
    </source>
</evidence>
<dbReference type="RefSeq" id="WP_096333353.1">
    <property type="nucleotide sequence ID" value="NZ_NETK01000001.1"/>
</dbReference>
<name>A0A1I1SUA7_9BACT</name>
<reference evidence="3" key="1">
    <citation type="submission" date="2016-10" db="EMBL/GenBank/DDBJ databases">
        <authorList>
            <person name="Varghese N."/>
            <person name="Submissions S."/>
        </authorList>
    </citation>
    <scope>NUCLEOTIDE SEQUENCE [LARGE SCALE GENOMIC DNA]</scope>
    <source>
        <strain evidence="3">ATCC 25963</strain>
    </source>
</reference>
<keyword evidence="1" id="KW-0812">Transmembrane</keyword>
<keyword evidence="3" id="KW-1185">Reference proteome</keyword>
<evidence type="ECO:0000313" key="3">
    <source>
        <dbReference type="Proteomes" id="UP000199400"/>
    </source>
</evidence>
<keyword evidence="1" id="KW-0472">Membrane</keyword>
<dbReference type="AlphaFoldDB" id="A0A1I1SUA7"/>
<accession>A0A1I1SUA7</accession>
<sequence>MAGLGGGFLVATIGTVAAFGHHVSLGRELVDGARAEHRDLTPAEMTSFYEAYGAAKSAQRISIALGISSAALLGAAIPLVVSGRRAMRLKPYADFTGAGLVVGGRF</sequence>